<gene>
    <name evidence="3" type="ORF">PISL3812_09944</name>
</gene>
<dbReference type="Gene3D" id="3.30.300.30">
    <property type="match status" value="1"/>
</dbReference>
<dbReference type="GO" id="GO:0006631">
    <property type="term" value="P:fatty acid metabolic process"/>
    <property type="evidence" value="ECO:0007669"/>
    <property type="project" value="TreeGrafter"/>
</dbReference>
<dbReference type="AlphaFoldDB" id="A0A0U1MCX6"/>
<keyword evidence="4" id="KW-1185">Reference proteome</keyword>
<dbReference type="InterPro" id="IPR042099">
    <property type="entry name" value="ANL_N_sf"/>
</dbReference>
<evidence type="ECO:0000256" key="1">
    <source>
        <dbReference type="ARBA" id="ARBA00006432"/>
    </source>
</evidence>
<comment type="similarity">
    <text evidence="1">Belongs to the ATP-dependent AMP-binding enzyme family.</text>
</comment>
<dbReference type="EMBL" id="CVMT01000024">
    <property type="protein sequence ID" value="CRG92870.1"/>
    <property type="molecule type" value="Genomic_DNA"/>
</dbReference>
<keyword evidence="2" id="KW-0436">Ligase</keyword>
<evidence type="ECO:0000313" key="4">
    <source>
        <dbReference type="Proteomes" id="UP000054383"/>
    </source>
</evidence>
<dbReference type="Proteomes" id="UP000054383">
    <property type="component" value="Unassembled WGS sequence"/>
</dbReference>
<dbReference type="STRING" id="28573.A0A0U1MCX6"/>
<dbReference type="GO" id="GO:0031956">
    <property type="term" value="F:medium-chain fatty acid-CoA ligase activity"/>
    <property type="evidence" value="ECO:0007669"/>
    <property type="project" value="TreeGrafter"/>
</dbReference>
<reference evidence="3 4" key="1">
    <citation type="submission" date="2015-04" db="EMBL/GenBank/DDBJ databases">
        <authorList>
            <person name="Syromyatnikov M.Y."/>
            <person name="Popov V.N."/>
        </authorList>
    </citation>
    <scope>NUCLEOTIDE SEQUENCE [LARGE SCALE GENOMIC DNA]</scope>
    <source>
        <strain evidence="3">WF-38-12</strain>
    </source>
</reference>
<dbReference type="InterPro" id="IPR045851">
    <property type="entry name" value="AMP-bd_C_sf"/>
</dbReference>
<evidence type="ECO:0000313" key="3">
    <source>
        <dbReference type="EMBL" id="CRG92870.1"/>
    </source>
</evidence>
<dbReference type="PANTHER" id="PTHR43201:SF5">
    <property type="entry name" value="MEDIUM-CHAIN ACYL-COA LIGASE ACSF2, MITOCHONDRIAL"/>
    <property type="match status" value="1"/>
</dbReference>
<dbReference type="PANTHER" id="PTHR43201">
    <property type="entry name" value="ACYL-COA SYNTHETASE"/>
    <property type="match status" value="1"/>
</dbReference>
<sequence>MSSIIKVTILVPRCEESLGLQEVPGLSTKYMIEHYLSGDSEDLYDSDGRRWFVTGDQTFMDAEKCLYIVGRHKDTIVPGGENLSPAKIEGVLTRKPELLALEPQVVARDDDIAGEVPVVITRGPASYGMEDKMHETIREKLGVRYLPRAYISLDSLGLNDFPRAASGKIQKAKLRSLLSGFIKSESSRSGDEPEPLGQLPRDVPAVWLRLLGIPASQLDVNAPISHLADSPYAHVSLEQWLAAPTIADQIKALGTTAAEGKLKDSENISEEVRSKPLSTEDMVYLGGDASAFNATKEVVEKTIVGQGFAWDDSRVINTWNIRTTIVSQNASVQDMRAALEQTLLGHPLMLSYMVTDNKLLGDELGLYVTLRHSRKVLDECILDYGTADTLAQLQKVTMNYPFKDHAMLPGPLFRCLVFFVQETNTAAVLTNDITYHSMFHEDLDRALGGQSWRTHPSFKAWAKIYHILRRSPGAASDIQFHTEYLTDLQDLTQALWPHPTTRLTVSPERVKQDGHVIVFAAPSFIRLQTQYPTLTTPVILKAALALMSIPEAADVAWPTFGGVLNLVPFQPTETVLEYLLQIQSVEESMIFNWMPGLGPVALGESPFQNMTVKQTHIRTKLGMLASAGAGGADGSQILLYLQGASANTSSLQVGRAAQEMKSIALWLTDDSSLHRQVGEFTKRIEYD</sequence>
<protein>
    <submittedName>
        <fullName evidence="3">Uncharacterized protein</fullName>
    </submittedName>
</protein>
<accession>A0A0U1MCX6</accession>
<organism evidence="3 4">
    <name type="scientific">Talaromyces islandicus</name>
    <name type="common">Penicillium islandicum</name>
    <dbReference type="NCBI Taxonomy" id="28573"/>
    <lineage>
        <taxon>Eukaryota</taxon>
        <taxon>Fungi</taxon>
        <taxon>Dikarya</taxon>
        <taxon>Ascomycota</taxon>
        <taxon>Pezizomycotina</taxon>
        <taxon>Eurotiomycetes</taxon>
        <taxon>Eurotiomycetidae</taxon>
        <taxon>Eurotiales</taxon>
        <taxon>Trichocomaceae</taxon>
        <taxon>Talaromyces</taxon>
        <taxon>Talaromyces sect. Islandici</taxon>
    </lineage>
</organism>
<dbReference type="Gene3D" id="3.40.50.12780">
    <property type="entry name" value="N-terminal domain of ligase-like"/>
    <property type="match status" value="1"/>
</dbReference>
<evidence type="ECO:0000256" key="2">
    <source>
        <dbReference type="ARBA" id="ARBA00022598"/>
    </source>
</evidence>
<proteinExistence type="inferred from homology"/>
<dbReference type="OrthoDB" id="10253869at2759"/>
<name>A0A0U1MCX6_TALIS</name>
<dbReference type="SUPFAM" id="SSF56801">
    <property type="entry name" value="Acetyl-CoA synthetase-like"/>
    <property type="match status" value="1"/>
</dbReference>